<dbReference type="EMBL" id="JAODBU010000002">
    <property type="protein sequence ID" value="MCT7397674.1"/>
    <property type="molecule type" value="Genomic_DNA"/>
</dbReference>
<dbReference type="SUPFAM" id="SSF46955">
    <property type="entry name" value="Putative DNA-binding domain"/>
    <property type="match status" value="1"/>
</dbReference>
<keyword evidence="3" id="KW-1185">Reference proteome</keyword>
<dbReference type="Proteomes" id="UP001431199">
    <property type="component" value="Unassembled WGS sequence"/>
</dbReference>
<dbReference type="InterPro" id="IPR010093">
    <property type="entry name" value="SinI_DNA-bd"/>
</dbReference>
<evidence type="ECO:0000259" key="1">
    <source>
        <dbReference type="Pfam" id="PF12728"/>
    </source>
</evidence>
<comment type="caution">
    <text evidence="2">The sequence shown here is derived from an EMBL/GenBank/DDBJ whole genome shotgun (WGS) entry which is preliminary data.</text>
</comment>
<evidence type="ECO:0000313" key="3">
    <source>
        <dbReference type="Proteomes" id="UP001431199"/>
    </source>
</evidence>
<dbReference type="InterPro" id="IPR009061">
    <property type="entry name" value="DNA-bd_dom_put_sf"/>
</dbReference>
<name>A0ABT2LWM0_9FIRM</name>
<accession>A0ABT2LWM0</accession>
<dbReference type="Pfam" id="PF12728">
    <property type="entry name" value="HTH_17"/>
    <property type="match status" value="1"/>
</dbReference>
<reference evidence="2" key="1">
    <citation type="submission" date="2022-09" db="EMBL/GenBank/DDBJ databases">
        <title>Eubacterium sp. LFL-14 isolated from human feces.</title>
        <authorList>
            <person name="Liu F."/>
        </authorList>
    </citation>
    <scope>NUCLEOTIDE SEQUENCE</scope>
    <source>
        <strain evidence="2">LFL-14</strain>
    </source>
</reference>
<dbReference type="NCBIfam" id="TIGR01764">
    <property type="entry name" value="excise"/>
    <property type="match status" value="1"/>
</dbReference>
<protein>
    <submittedName>
        <fullName evidence="2">Helix-turn-helix domain-containing protein</fullName>
    </submittedName>
</protein>
<dbReference type="InterPro" id="IPR041657">
    <property type="entry name" value="HTH_17"/>
</dbReference>
<proteinExistence type="predicted"/>
<gene>
    <name evidence="2" type="ORF">N5B56_01065</name>
</gene>
<feature type="domain" description="Helix-turn-helix" evidence="1">
    <location>
        <begin position="13"/>
        <end position="61"/>
    </location>
</feature>
<evidence type="ECO:0000313" key="2">
    <source>
        <dbReference type="EMBL" id="MCT7397674.1"/>
    </source>
</evidence>
<organism evidence="2 3">
    <name type="scientific">Eubacterium album</name>
    <dbReference type="NCBI Taxonomy" id="2978477"/>
    <lineage>
        <taxon>Bacteria</taxon>
        <taxon>Bacillati</taxon>
        <taxon>Bacillota</taxon>
        <taxon>Clostridia</taxon>
        <taxon>Eubacteriales</taxon>
        <taxon>Eubacteriaceae</taxon>
        <taxon>Eubacterium</taxon>
    </lineage>
</organism>
<dbReference type="RefSeq" id="WP_260978111.1">
    <property type="nucleotide sequence ID" value="NZ_JAODBU010000002.1"/>
</dbReference>
<sequence length="69" mass="8186">MDDNKKTSQLDKMLTIEDIMEHLHISNTTAYKLVEMNSFPSLRIGRKWLIPESEYKKWLKKAYGTEIIL</sequence>